<dbReference type="Gene3D" id="3.40.50.150">
    <property type="entry name" value="Vaccinia Virus protein VP39"/>
    <property type="match status" value="1"/>
</dbReference>
<dbReference type="EC" id="2.1.1.-" evidence="3"/>
<feature type="region of interest" description="Disordered" evidence="1">
    <location>
        <begin position="1"/>
        <end position="44"/>
    </location>
</feature>
<dbReference type="InterPro" id="IPR041698">
    <property type="entry name" value="Methyltransf_25"/>
</dbReference>
<reference evidence="4" key="1">
    <citation type="journal article" date="2019" name="Int. J. Syst. Evol. Microbiol.">
        <title>The Global Catalogue of Microorganisms (GCM) 10K type strain sequencing project: providing services to taxonomists for standard genome sequencing and annotation.</title>
        <authorList>
            <consortium name="The Broad Institute Genomics Platform"/>
            <consortium name="The Broad Institute Genome Sequencing Center for Infectious Disease"/>
            <person name="Wu L."/>
            <person name="Ma J."/>
        </authorList>
    </citation>
    <scope>NUCLEOTIDE SEQUENCE [LARGE SCALE GENOMIC DNA]</scope>
    <source>
        <strain evidence="4">CGMCC 1.16455</strain>
    </source>
</reference>
<evidence type="ECO:0000313" key="4">
    <source>
        <dbReference type="Proteomes" id="UP001595937"/>
    </source>
</evidence>
<dbReference type="GO" id="GO:0008168">
    <property type="term" value="F:methyltransferase activity"/>
    <property type="evidence" value="ECO:0007669"/>
    <property type="project" value="UniProtKB-KW"/>
</dbReference>
<organism evidence="3 4">
    <name type="scientific">Brachybacterium tyrofermentans</name>
    <dbReference type="NCBI Taxonomy" id="47848"/>
    <lineage>
        <taxon>Bacteria</taxon>
        <taxon>Bacillati</taxon>
        <taxon>Actinomycetota</taxon>
        <taxon>Actinomycetes</taxon>
        <taxon>Micrococcales</taxon>
        <taxon>Dermabacteraceae</taxon>
        <taxon>Brachybacterium</taxon>
    </lineage>
</organism>
<dbReference type="PANTHER" id="PTHR43591:SF110">
    <property type="entry name" value="RHODANESE DOMAIN-CONTAINING PROTEIN"/>
    <property type="match status" value="1"/>
</dbReference>
<dbReference type="SUPFAM" id="SSF53335">
    <property type="entry name" value="S-adenosyl-L-methionine-dependent methyltransferases"/>
    <property type="match status" value="1"/>
</dbReference>
<dbReference type="Proteomes" id="UP001595937">
    <property type="component" value="Unassembled WGS sequence"/>
</dbReference>
<dbReference type="EMBL" id="JBHSLN010000087">
    <property type="protein sequence ID" value="MFC5299314.1"/>
    <property type="molecule type" value="Genomic_DNA"/>
</dbReference>
<proteinExistence type="predicted"/>
<protein>
    <submittedName>
        <fullName evidence="3">Class I SAM-dependent methyltransferase</fullName>
        <ecNumber evidence="3">2.1.1.-</ecNumber>
    </submittedName>
</protein>
<name>A0ABW0FKL5_9MICO</name>
<dbReference type="RefSeq" id="WP_193119274.1">
    <property type="nucleotide sequence ID" value="NZ_BAAAIR010000033.1"/>
</dbReference>
<evidence type="ECO:0000313" key="3">
    <source>
        <dbReference type="EMBL" id="MFC5299314.1"/>
    </source>
</evidence>
<dbReference type="InterPro" id="IPR029063">
    <property type="entry name" value="SAM-dependent_MTases_sf"/>
</dbReference>
<keyword evidence="4" id="KW-1185">Reference proteome</keyword>
<dbReference type="CDD" id="cd02440">
    <property type="entry name" value="AdoMet_MTases"/>
    <property type="match status" value="1"/>
</dbReference>
<gene>
    <name evidence="3" type="ORF">ACFPK8_17495</name>
</gene>
<keyword evidence="3" id="KW-0808">Transferase</keyword>
<dbReference type="GO" id="GO:0032259">
    <property type="term" value="P:methylation"/>
    <property type="evidence" value="ECO:0007669"/>
    <property type="project" value="UniProtKB-KW"/>
</dbReference>
<evidence type="ECO:0000256" key="1">
    <source>
        <dbReference type="SAM" id="MobiDB-lite"/>
    </source>
</evidence>
<comment type="caution">
    <text evidence="3">The sequence shown here is derived from an EMBL/GenBank/DDBJ whole genome shotgun (WGS) entry which is preliminary data.</text>
</comment>
<keyword evidence="3" id="KW-0489">Methyltransferase</keyword>
<feature type="domain" description="Methyltransferase" evidence="2">
    <location>
        <begin position="81"/>
        <end position="177"/>
    </location>
</feature>
<accession>A0ABW0FKL5</accession>
<dbReference type="Pfam" id="PF13649">
    <property type="entry name" value="Methyltransf_25"/>
    <property type="match status" value="1"/>
</dbReference>
<dbReference type="GeneID" id="303296967"/>
<evidence type="ECO:0000259" key="2">
    <source>
        <dbReference type="Pfam" id="PF13649"/>
    </source>
</evidence>
<sequence length="303" mass="31669">MSTYPGPTPDRPHSDRGQGAVPGHGPAHDHGPPHAHGHGHAHDHGSILGRLLELDAEVHADMLAAATARVDEVAEGPVRRVLDIGSGVGTGTIALAHRFPEAEIVAVDISEDMLSQVRDRAQAAGVGDRVTTRRADIAAPDDDLGSADVVWASASLHETSDPDAAFGNLFAALRPGGLLAVLEMDAAPRVLPAELAGWEEQVRAAGGGTPADHPDWTEQIATAGFEAPHTDSLVTDLHAAADGPAGEYAALELQRIGARALPSLEQKDQETLRALAGDGAGSVRELGELWIRGTRTLWTTHRP</sequence>
<dbReference type="PANTHER" id="PTHR43591">
    <property type="entry name" value="METHYLTRANSFERASE"/>
    <property type="match status" value="1"/>
</dbReference>